<evidence type="ECO:0000313" key="1">
    <source>
        <dbReference type="EMBL" id="CAJ0592291.1"/>
    </source>
</evidence>
<accession>A0AA36DT26</accession>
<evidence type="ECO:0000313" key="2">
    <source>
        <dbReference type="Proteomes" id="UP001176961"/>
    </source>
</evidence>
<dbReference type="AlphaFoldDB" id="A0AA36DT26"/>
<name>A0AA36DT26_CYLNA</name>
<proteinExistence type="predicted"/>
<comment type="caution">
    <text evidence="1">The sequence shown here is derived from an EMBL/GenBank/DDBJ whole genome shotgun (WGS) entry which is preliminary data.</text>
</comment>
<dbReference type="EMBL" id="CATQJL010000059">
    <property type="protein sequence ID" value="CAJ0592291.1"/>
    <property type="molecule type" value="Genomic_DNA"/>
</dbReference>
<protein>
    <submittedName>
        <fullName evidence="1">Uncharacterized protein</fullName>
    </submittedName>
</protein>
<dbReference type="Proteomes" id="UP001176961">
    <property type="component" value="Unassembled WGS sequence"/>
</dbReference>
<keyword evidence="2" id="KW-1185">Reference proteome</keyword>
<sequence length="139" mass="15799">MEWCKDCDYIAVEDYAYDAKGFVFDLAEFEGNIKMNLWRRGHGDCHKLLPYETYLKYTGVKFDISDLPPVVDDKKGSMPTSDILDAYALCELLRHELIVKNNKKALSGLTKKQAEVFTTKSKTSPKGLIELPWDIKGAS</sequence>
<organism evidence="1 2">
    <name type="scientific">Cylicocyclus nassatus</name>
    <name type="common">Nematode worm</name>
    <dbReference type="NCBI Taxonomy" id="53992"/>
    <lineage>
        <taxon>Eukaryota</taxon>
        <taxon>Metazoa</taxon>
        <taxon>Ecdysozoa</taxon>
        <taxon>Nematoda</taxon>
        <taxon>Chromadorea</taxon>
        <taxon>Rhabditida</taxon>
        <taxon>Rhabditina</taxon>
        <taxon>Rhabditomorpha</taxon>
        <taxon>Strongyloidea</taxon>
        <taxon>Strongylidae</taxon>
        <taxon>Cylicocyclus</taxon>
    </lineage>
</organism>
<gene>
    <name evidence="1" type="ORF">CYNAS_LOCUS4274</name>
</gene>
<reference evidence="1" key="1">
    <citation type="submission" date="2023-07" db="EMBL/GenBank/DDBJ databases">
        <authorList>
            <consortium name="CYATHOMIX"/>
        </authorList>
    </citation>
    <scope>NUCLEOTIDE SEQUENCE</scope>
    <source>
        <strain evidence="1">N/A</strain>
    </source>
</reference>